<evidence type="ECO:0000256" key="1">
    <source>
        <dbReference type="SAM" id="MobiDB-lite"/>
    </source>
</evidence>
<sequence length="30" mass="3445">MKNREEQTKTAEETGKQAEQGDSIEAYENE</sequence>
<accession>J9GQB8</accession>
<feature type="compositionally biased region" description="Basic and acidic residues" evidence="1">
    <location>
        <begin position="1"/>
        <end position="16"/>
    </location>
</feature>
<dbReference type="AlphaFoldDB" id="J9GQB8"/>
<organism evidence="2">
    <name type="scientific">gut metagenome</name>
    <dbReference type="NCBI Taxonomy" id="749906"/>
    <lineage>
        <taxon>unclassified sequences</taxon>
        <taxon>metagenomes</taxon>
        <taxon>organismal metagenomes</taxon>
    </lineage>
</organism>
<protein>
    <submittedName>
        <fullName evidence="2">Uncharacterized protein</fullName>
    </submittedName>
</protein>
<dbReference type="EMBL" id="AMCI01001744">
    <property type="protein sequence ID" value="EJX04638.1"/>
    <property type="molecule type" value="Genomic_DNA"/>
</dbReference>
<reference evidence="2" key="1">
    <citation type="journal article" date="2012" name="PLoS ONE">
        <title>Gene sets for utilization of primary and secondary nutrition supplies in the distal gut of endangered iberian lynx.</title>
        <authorList>
            <person name="Alcaide M."/>
            <person name="Messina E."/>
            <person name="Richter M."/>
            <person name="Bargiela R."/>
            <person name="Peplies J."/>
            <person name="Huws S.A."/>
            <person name="Newbold C.J."/>
            <person name="Golyshin P.N."/>
            <person name="Simon M.A."/>
            <person name="Lopez G."/>
            <person name="Yakimov M.M."/>
            <person name="Ferrer M."/>
        </authorList>
    </citation>
    <scope>NUCLEOTIDE SEQUENCE</scope>
</reference>
<name>J9GQB8_9ZZZZ</name>
<feature type="region of interest" description="Disordered" evidence="1">
    <location>
        <begin position="1"/>
        <end position="30"/>
    </location>
</feature>
<feature type="non-terminal residue" evidence="2">
    <location>
        <position position="30"/>
    </location>
</feature>
<comment type="caution">
    <text evidence="2">The sequence shown here is derived from an EMBL/GenBank/DDBJ whole genome shotgun (WGS) entry which is preliminary data.</text>
</comment>
<gene>
    <name evidence="2" type="ORF">EVA_07255</name>
</gene>
<proteinExistence type="predicted"/>
<evidence type="ECO:0000313" key="2">
    <source>
        <dbReference type="EMBL" id="EJX04638.1"/>
    </source>
</evidence>